<dbReference type="GO" id="GO:0102810">
    <property type="term" value="F:glutarate-semialdehyde dehydrogenase (NADP+) activity"/>
    <property type="evidence" value="ECO:0007669"/>
    <property type="project" value="UniProtKB-EC"/>
</dbReference>
<dbReference type="RefSeq" id="WP_045271499.1">
    <property type="nucleotide sequence ID" value="NZ_JYIX01000031.1"/>
</dbReference>
<organism evidence="4 5">
    <name type="scientific">Microbacterium azadirachtae</name>
    <dbReference type="NCBI Taxonomy" id="582680"/>
    <lineage>
        <taxon>Bacteria</taxon>
        <taxon>Bacillati</taxon>
        <taxon>Actinomycetota</taxon>
        <taxon>Actinomycetes</taxon>
        <taxon>Micrococcales</taxon>
        <taxon>Microbacteriaceae</taxon>
        <taxon>Microbacterium</taxon>
    </lineage>
</organism>
<dbReference type="FunFam" id="3.40.605.10:FF:000007">
    <property type="entry name" value="NAD/NADP-dependent betaine aldehyde dehydrogenase"/>
    <property type="match status" value="1"/>
</dbReference>
<feature type="domain" description="Aldehyde dehydrogenase" evidence="3">
    <location>
        <begin position="25"/>
        <end position="484"/>
    </location>
</feature>
<dbReference type="PANTHER" id="PTHR11699">
    <property type="entry name" value="ALDEHYDE DEHYDROGENASE-RELATED"/>
    <property type="match status" value="1"/>
</dbReference>
<dbReference type="SUPFAM" id="SSF53720">
    <property type="entry name" value="ALDH-like"/>
    <property type="match status" value="1"/>
</dbReference>
<dbReference type="InterPro" id="IPR016161">
    <property type="entry name" value="Ald_DH/histidinol_DH"/>
</dbReference>
<dbReference type="STRING" id="582680.RS86_01414"/>
<proteinExistence type="inferred from homology"/>
<dbReference type="InterPro" id="IPR016162">
    <property type="entry name" value="Ald_DH_N"/>
</dbReference>
<keyword evidence="5" id="KW-1185">Reference proteome</keyword>
<evidence type="ECO:0000259" key="3">
    <source>
        <dbReference type="Pfam" id="PF00171"/>
    </source>
</evidence>
<evidence type="ECO:0000256" key="1">
    <source>
        <dbReference type="ARBA" id="ARBA00009986"/>
    </source>
</evidence>
<sequence length="491" mass="51742">MTLSPVVAAADILVPHSQLYIAGDYVDAASGETTDVVSPVTGEVIAAVAVPGREDLDRAVASAREAQRAWSRVGVWQRAAILHKVGDLIAAKRDELAHLLTLEQGKPLTESYADIDETAQLFHLHSEDAVRLHGETLPANDTHKRMWTFYQGVGTWAIVIPWNFPVLMFAEFAAPGLATGNALVVKPPTHTPLTLLAAVEVLEEAGVPAGLVSILPGEGAFGADLVSHPGIDAIGFIGSSATAERIVTTAGLKRSIIEASGNGPVVVLDDADVEAAARAAVRGAYYNAGQVCCATGRVLVASSVRERFVEAARAAAQEAVLGDPFHAATTLGPMNNHATASKVDAHLAEARERGFEFVVGGGRASGFPTDLYYDFTVVDGVAPDALLSVAETFGPVVPIISADTDDELLRIANDDALGLQGAVFTKDLSRAYRFVEQMRTGQVIVNDSNGFWDINMPFGGVGGSRTGWGRIGGKHTLLDMSDLRTGVIHLD</sequence>
<protein>
    <submittedName>
        <fullName evidence="4">Glutarate-semialdehyde dehydrogenase DavD</fullName>
        <ecNumber evidence="4">1.2.1.20</ecNumber>
    </submittedName>
</protein>
<dbReference type="PATRIC" id="fig|582680.6.peg.1450"/>
<dbReference type="AlphaFoldDB" id="A0A0F0LL82"/>
<dbReference type="Pfam" id="PF00171">
    <property type="entry name" value="Aldedh"/>
    <property type="match status" value="1"/>
</dbReference>
<name>A0A0F0LL82_9MICO</name>
<dbReference type="InterPro" id="IPR015590">
    <property type="entry name" value="Aldehyde_DH_dom"/>
</dbReference>
<dbReference type="EMBL" id="JYIX01000031">
    <property type="protein sequence ID" value="KJL33977.1"/>
    <property type="molecule type" value="Genomic_DNA"/>
</dbReference>
<dbReference type="Gene3D" id="3.40.605.10">
    <property type="entry name" value="Aldehyde Dehydrogenase, Chain A, domain 1"/>
    <property type="match status" value="1"/>
</dbReference>
<reference evidence="4 5" key="1">
    <citation type="submission" date="2015-02" db="EMBL/GenBank/DDBJ databases">
        <title>Draft genome sequences of ten Microbacterium spp. with emphasis on heavy metal contaminated environments.</title>
        <authorList>
            <person name="Corretto E."/>
        </authorList>
    </citation>
    <scope>NUCLEOTIDE SEQUENCE [LARGE SCALE GENOMIC DNA]</scope>
    <source>
        <strain evidence="4 5">ARN176</strain>
    </source>
</reference>
<comment type="similarity">
    <text evidence="1">Belongs to the aldehyde dehydrogenase family.</text>
</comment>
<comment type="caution">
    <text evidence="4">The sequence shown here is derived from an EMBL/GenBank/DDBJ whole genome shotgun (WGS) entry which is preliminary data.</text>
</comment>
<evidence type="ECO:0000313" key="4">
    <source>
        <dbReference type="EMBL" id="KJL33977.1"/>
    </source>
</evidence>
<evidence type="ECO:0000256" key="2">
    <source>
        <dbReference type="ARBA" id="ARBA00023002"/>
    </source>
</evidence>
<dbReference type="InterPro" id="IPR016160">
    <property type="entry name" value="Ald_DH_CS_CYS"/>
</dbReference>
<dbReference type="InterPro" id="IPR016163">
    <property type="entry name" value="Ald_DH_C"/>
</dbReference>
<dbReference type="EC" id="1.2.1.20" evidence="4"/>
<dbReference type="Gene3D" id="3.40.309.10">
    <property type="entry name" value="Aldehyde Dehydrogenase, Chain A, domain 2"/>
    <property type="match status" value="1"/>
</dbReference>
<evidence type="ECO:0000313" key="5">
    <source>
        <dbReference type="Proteomes" id="UP000033740"/>
    </source>
</evidence>
<keyword evidence="2 4" id="KW-0560">Oxidoreductase</keyword>
<dbReference type="Proteomes" id="UP000033740">
    <property type="component" value="Unassembled WGS sequence"/>
</dbReference>
<dbReference type="PROSITE" id="PS00070">
    <property type="entry name" value="ALDEHYDE_DEHYDR_CYS"/>
    <property type="match status" value="1"/>
</dbReference>
<accession>A0A0F0LL82</accession>
<gene>
    <name evidence="4" type="primary">davD</name>
    <name evidence="4" type="ORF">RS86_01414</name>
</gene>